<keyword evidence="17" id="KW-1208">Phospholipid metabolism</keyword>
<evidence type="ECO:0000256" key="4">
    <source>
        <dbReference type="ARBA" id="ARBA00005189"/>
    </source>
</evidence>
<evidence type="ECO:0000256" key="24">
    <source>
        <dbReference type="SAM" id="Phobius"/>
    </source>
</evidence>
<dbReference type="eggNOG" id="COG4589">
    <property type="taxonomic scope" value="Bacteria"/>
</dbReference>
<keyword evidence="15 24" id="KW-0472">Membrane</keyword>
<comment type="pathway">
    <text evidence="3">Phospholipid metabolism; CDP-diacylglycerol biosynthesis; CDP-diacylglycerol from sn-glycerol 3-phosphate: step 3/3.</text>
</comment>
<feature type="transmembrane region" description="Helical" evidence="24">
    <location>
        <begin position="154"/>
        <end position="172"/>
    </location>
</feature>
<evidence type="ECO:0000256" key="9">
    <source>
        <dbReference type="ARBA" id="ARBA00022516"/>
    </source>
</evidence>
<dbReference type="EMBL" id="CP002046">
    <property type="protein sequence ID" value="EAP85943.1"/>
    <property type="molecule type" value="Genomic_DNA"/>
</dbReference>
<evidence type="ECO:0000256" key="8">
    <source>
        <dbReference type="ARBA" id="ARBA00022475"/>
    </source>
</evidence>
<dbReference type="HOGENOM" id="CLU_037294_3_2_10"/>
<evidence type="ECO:0000256" key="23">
    <source>
        <dbReference type="ARBA" id="ARBA00033406"/>
    </source>
</evidence>
<proteinExistence type="inferred from homology"/>
<evidence type="ECO:0000256" key="11">
    <source>
        <dbReference type="ARBA" id="ARBA00022692"/>
    </source>
</evidence>
<dbReference type="GO" id="GO:0005886">
    <property type="term" value="C:plasma membrane"/>
    <property type="evidence" value="ECO:0007669"/>
    <property type="project" value="UniProtKB-SubCell"/>
</dbReference>
<evidence type="ECO:0000256" key="14">
    <source>
        <dbReference type="ARBA" id="ARBA00023098"/>
    </source>
</evidence>
<dbReference type="Pfam" id="PF01148">
    <property type="entry name" value="CTP_transf_1"/>
    <property type="match status" value="1"/>
</dbReference>
<gene>
    <name evidence="25" type="ordered locus">CA2559_07921</name>
</gene>
<keyword evidence="26" id="KW-1185">Reference proteome</keyword>
<dbReference type="PANTHER" id="PTHR46382:SF1">
    <property type="entry name" value="PHOSPHATIDATE CYTIDYLYLTRANSFERASE"/>
    <property type="match status" value="1"/>
</dbReference>
<feature type="transmembrane region" description="Helical" evidence="24">
    <location>
        <begin position="6"/>
        <end position="23"/>
    </location>
</feature>
<dbReference type="Proteomes" id="UP000002297">
    <property type="component" value="Chromosome"/>
</dbReference>
<dbReference type="GO" id="GO:0004605">
    <property type="term" value="F:phosphatidate cytidylyltransferase activity"/>
    <property type="evidence" value="ECO:0007669"/>
    <property type="project" value="UniProtKB-EC"/>
</dbReference>
<evidence type="ECO:0000256" key="15">
    <source>
        <dbReference type="ARBA" id="ARBA00023136"/>
    </source>
</evidence>
<evidence type="ECO:0000256" key="17">
    <source>
        <dbReference type="ARBA" id="ARBA00023264"/>
    </source>
</evidence>
<evidence type="ECO:0000256" key="6">
    <source>
        <dbReference type="ARBA" id="ARBA00012487"/>
    </source>
</evidence>
<organism evidence="25 26">
    <name type="scientific">Croceibacter atlanticus (strain ATCC BAA-628 / JCM 21780 / CIP 108009 / IAM 15332 / KCTC 12090 / HTCC2559)</name>
    <dbReference type="NCBI Taxonomy" id="216432"/>
    <lineage>
        <taxon>Bacteria</taxon>
        <taxon>Pseudomonadati</taxon>
        <taxon>Bacteroidota</taxon>
        <taxon>Flavobacteriia</taxon>
        <taxon>Flavobacteriales</taxon>
        <taxon>Flavobacteriaceae</taxon>
        <taxon>Croceibacter</taxon>
    </lineage>
</organism>
<evidence type="ECO:0000256" key="13">
    <source>
        <dbReference type="ARBA" id="ARBA00022989"/>
    </source>
</evidence>
<feature type="transmembrane region" description="Helical" evidence="24">
    <location>
        <begin position="110"/>
        <end position="133"/>
    </location>
</feature>
<dbReference type="EC" id="2.7.7.41" evidence="6"/>
<evidence type="ECO:0000256" key="5">
    <source>
        <dbReference type="ARBA" id="ARBA00010185"/>
    </source>
</evidence>
<evidence type="ECO:0000256" key="12">
    <source>
        <dbReference type="ARBA" id="ARBA00022695"/>
    </source>
</evidence>
<evidence type="ECO:0000256" key="10">
    <source>
        <dbReference type="ARBA" id="ARBA00022679"/>
    </source>
</evidence>
<evidence type="ECO:0000313" key="26">
    <source>
        <dbReference type="Proteomes" id="UP000002297"/>
    </source>
</evidence>
<dbReference type="PANTHER" id="PTHR46382">
    <property type="entry name" value="PHOSPHATIDATE CYTIDYLYLTRANSFERASE"/>
    <property type="match status" value="1"/>
</dbReference>
<keyword evidence="10 25" id="KW-0808">Transferase</keyword>
<dbReference type="KEGG" id="cat:CA2559_07921"/>
<feature type="transmembrane region" description="Helical" evidence="24">
    <location>
        <begin position="178"/>
        <end position="198"/>
    </location>
</feature>
<evidence type="ECO:0000256" key="21">
    <source>
        <dbReference type="ARBA" id="ARBA00032396"/>
    </source>
</evidence>
<evidence type="ECO:0000256" key="16">
    <source>
        <dbReference type="ARBA" id="ARBA00023209"/>
    </source>
</evidence>
<comment type="subcellular location">
    <subcellularLocation>
        <location evidence="2">Cell membrane</location>
        <topology evidence="2">Multi-pass membrane protein</topology>
    </subcellularLocation>
</comment>
<keyword evidence="11 24" id="KW-0812">Transmembrane</keyword>
<evidence type="ECO:0000256" key="1">
    <source>
        <dbReference type="ARBA" id="ARBA00001698"/>
    </source>
</evidence>
<evidence type="ECO:0000256" key="18">
    <source>
        <dbReference type="ARBA" id="ARBA00029893"/>
    </source>
</evidence>
<keyword evidence="16" id="KW-0594">Phospholipid biosynthesis</keyword>
<keyword evidence="14" id="KW-0443">Lipid metabolism</keyword>
<dbReference type="GO" id="GO:0016024">
    <property type="term" value="P:CDP-diacylglycerol biosynthetic process"/>
    <property type="evidence" value="ECO:0007669"/>
    <property type="project" value="TreeGrafter"/>
</dbReference>
<keyword evidence="9" id="KW-0444">Lipid biosynthesis</keyword>
<comment type="pathway">
    <text evidence="4">Lipid metabolism.</text>
</comment>
<evidence type="ECO:0000313" key="25">
    <source>
        <dbReference type="EMBL" id="EAP85943.1"/>
    </source>
</evidence>
<name>A3UBE2_CROAH</name>
<keyword evidence="12 25" id="KW-0548">Nucleotidyltransferase</keyword>
<sequence length="246" mass="28003">MFHSQEAFLTLFFLFGVVVINELQKLLIVKSYIAYIVLIGCFLAFSYFDINDNATYVFLIATLFVNSVLIKDLLVINKIPLFNQKKYIVVFFYLIGSLIFLTLIPSTQGYYAPDVIFGCFALVWFNDSWAYIIGKNFGKHKLYERISPKKSVEGFIGGLVFSILGAWVVTLLTNELSLMHWFVIALIISIFGTIGDLIQSKFKRQAEVKDSGNLMPGHGGLFDRLDSILFASPFIYTYLELLNYVP</sequence>
<evidence type="ECO:0000256" key="19">
    <source>
        <dbReference type="ARBA" id="ARBA00031825"/>
    </source>
</evidence>
<reference evidence="25 26" key="1">
    <citation type="journal article" date="2010" name="J. Bacteriol.">
        <title>The complete genome sequence of Croceibacter atlanticus HTCC2559T.</title>
        <authorList>
            <person name="Oh H.M."/>
            <person name="Kang I."/>
            <person name="Ferriera S."/>
            <person name="Giovannoni S.J."/>
            <person name="Cho J.C."/>
        </authorList>
    </citation>
    <scope>NUCLEOTIDE SEQUENCE [LARGE SCALE GENOMIC DNA]</scope>
    <source>
        <strain evidence="26">ATCC BAA-628 / HTCC2559 / KCTC 12090</strain>
    </source>
</reference>
<comment type="similarity">
    <text evidence="5">Belongs to the CDS family.</text>
</comment>
<evidence type="ECO:0000256" key="20">
    <source>
        <dbReference type="ARBA" id="ARBA00032253"/>
    </source>
</evidence>
<dbReference type="AlphaFoldDB" id="A3UBE2"/>
<dbReference type="STRING" id="216432.CA2559_07921"/>
<evidence type="ECO:0000256" key="3">
    <source>
        <dbReference type="ARBA" id="ARBA00005119"/>
    </source>
</evidence>
<comment type="catalytic activity">
    <reaction evidence="1">
        <text>a 1,2-diacyl-sn-glycero-3-phosphate + CTP + H(+) = a CDP-1,2-diacyl-sn-glycerol + diphosphate</text>
        <dbReference type="Rhea" id="RHEA:16229"/>
        <dbReference type="ChEBI" id="CHEBI:15378"/>
        <dbReference type="ChEBI" id="CHEBI:33019"/>
        <dbReference type="ChEBI" id="CHEBI:37563"/>
        <dbReference type="ChEBI" id="CHEBI:58332"/>
        <dbReference type="ChEBI" id="CHEBI:58608"/>
        <dbReference type="EC" id="2.7.7.41"/>
    </reaction>
</comment>
<evidence type="ECO:0000256" key="7">
    <source>
        <dbReference type="ARBA" id="ARBA00019373"/>
    </source>
</evidence>
<keyword evidence="8" id="KW-1003">Cell membrane</keyword>
<keyword evidence="13 24" id="KW-1133">Transmembrane helix</keyword>
<protein>
    <recommendedName>
        <fullName evidence="7">Phosphatidate cytidylyltransferase</fullName>
        <ecNumber evidence="6">2.7.7.41</ecNumber>
    </recommendedName>
    <alternativeName>
        <fullName evidence="20">CDP-DAG synthase</fullName>
    </alternativeName>
    <alternativeName>
        <fullName evidence="22">CDP-DG synthase</fullName>
    </alternativeName>
    <alternativeName>
        <fullName evidence="18">CDP-diacylglycerol synthase</fullName>
    </alternativeName>
    <alternativeName>
        <fullName evidence="21">CDP-diglyceride pyrophosphorylase</fullName>
    </alternativeName>
    <alternativeName>
        <fullName evidence="23">CDP-diglyceride synthase</fullName>
    </alternativeName>
    <alternativeName>
        <fullName evidence="19">CTP:phosphatidate cytidylyltransferase</fullName>
    </alternativeName>
</protein>
<feature type="transmembrane region" description="Helical" evidence="24">
    <location>
        <begin position="56"/>
        <end position="75"/>
    </location>
</feature>
<evidence type="ECO:0000256" key="22">
    <source>
        <dbReference type="ARBA" id="ARBA00032743"/>
    </source>
</evidence>
<accession>A3UBE2</accession>
<feature type="transmembrane region" description="Helical" evidence="24">
    <location>
        <begin position="32"/>
        <end position="50"/>
    </location>
</feature>
<feature type="transmembrane region" description="Helical" evidence="24">
    <location>
        <begin position="87"/>
        <end position="104"/>
    </location>
</feature>
<evidence type="ECO:0000256" key="2">
    <source>
        <dbReference type="ARBA" id="ARBA00004651"/>
    </source>
</evidence>